<dbReference type="InterPro" id="IPR001647">
    <property type="entry name" value="HTH_TetR"/>
</dbReference>
<evidence type="ECO:0000313" key="7">
    <source>
        <dbReference type="EMBL" id="CUU58042.1"/>
    </source>
</evidence>
<dbReference type="GO" id="GO:0003700">
    <property type="term" value="F:DNA-binding transcription factor activity"/>
    <property type="evidence" value="ECO:0007669"/>
    <property type="project" value="TreeGrafter"/>
</dbReference>
<feature type="DNA-binding region" description="H-T-H motif" evidence="4">
    <location>
        <begin position="47"/>
        <end position="66"/>
    </location>
</feature>
<keyword evidence="8" id="KW-1185">Reference proteome</keyword>
<organism evidence="7 8">
    <name type="scientific">Parafrankia irregularis</name>
    <dbReference type="NCBI Taxonomy" id="795642"/>
    <lineage>
        <taxon>Bacteria</taxon>
        <taxon>Bacillati</taxon>
        <taxon>Actinomycetota</taxon>
        <taxon>Actinomycetes</taxon>
        <taxon>Frankiales</taxon>
        <taxon>Frankiaceae</taxon>
        <taxon>Parafrankia</taxon>
    </lineage>
</organism>
<evidence type="ECO:0000256" key="3">
    <source>
        <dbReference type="ARBA" id="ARBA00023163"/>
    </source>
</evidence>
<sequence>MTGKPWVPTRKEPMRRAPRQDRSRAMVERIVTAGREILLERGYERTSTSRIAARAGISPGSLYQYFPNKESILDRVVEVYAEQLRARISHAFVANLGTSVPEMVRANIVALLDALEEDSGLLRVLYQLPETVDVQRAGFERHIDELVTATLATLLPRLPGEGAAPEPTRGTAGTSEVAGTPEPAGTPETGRDVAADGSARTVGTVAWILVRTVEHVTVRYVLDQPPIPRAEIVEELTAMIAIYLRQRV</sequence>
<evidence type="ECO:0000256" key="1">
    <source>
        <dbReference type="ARBA" id="ARBA00023015"/>
    </source>
</evidence>
<proteinExistence type="predicted"/>
<dbReference type="EMBL" id="FAOZ01000016">
    <property type="protein sequence ID" value="CUU58042.1"/>
    <property type="molecule type" value="Genomic_DNA"/>
</dbReference>
<feature type="compositionally biased region" description="Basic and acidic residues" evidence="5">
    <location>
        <begin position="9"/>
        <end position="22"/>
    </location>
</feature>
<dbReference type="Gene3D" id="1.10.357.10">
    <property type="entry name" value="Tetracycline Repressor, domain 2"/>
    <property type="match status" value="1"/>
</dbReference>
<dbReference type="PANTHER" id="PTHR30055:SF234">
    <property type="entry name" value="HTH-TYPE TRANSCRIPTIONAL REGULATOR BETI"/>
    <property type="match status" value="1"/>
</dbReference>
<keyword evidence="2 4" id="KW-0238">DNA-binding</keyword>
<dbReference type="GO" id="GO:0000976">
    <property type="term" value="F:transcription cis-regulatory region binding"/>
    <property type="evidence" value="ECO:0007669"/>
    <property type="project" value="TreeGrafter"/>
</dbReference>
<accession>A0A0S4QUB2</accession>
<dbReference type="AlphaFoldDB" id="A0A0S4QUB2"/>
<evidence type="ECO:0000313" key="8">
    <source>
        <dbReference type="Proteomes" id="UP000198802"/>
    </source>
</evidence>
<dbReference type="SUPFAM" id="SSF46689">
    <property type="entry name" value="Homeodomain-like"/>
    <property type="match status" value="1"/>
</dbReference>
<reference evidence="8" key="1">
    <citation type="submission" date="2015-11" db="EMBL/GenBank/DDBJ databases">
        <authorList>
            <person name="Varghese N."/>
        </authorList>
    </citation>
    <scope>NUCLEOTIDE SEQUENCE [LARGE SCALE GENOMIC DNA]</scope>
    <source>
        <strain evidence="8">DSM 45899</strain>
    </source>
</reference>
<name>A0A0S4QUB2_9ACTN</name>
<keyword evidence="1" id="KW-0805">Transcription regulation</keyword>
<dbReference type="RefSeq" id="WP_242666360.1">
    <property type="nucleotide sequence ID" value="NZ_FAOZ01000016.1"/>
</dbReference>
<dbReference type="InterPro" id="IPR050109">
    <property type="entry name" value="HTH-type_TetR-like_transc_reg"/>
</dbReference>
<dbReference type="InterPro" id="IPR023772">
    <property type="entry name" value="DNA-bd_HTH_TetR-type_CS"/>
</dbReference>
<dbReference type="Proteomes" id="UP000198802">
    <property type="component" value="Unassembled WGS sequence"/>
</dbReference>
<dbReference type="InterPro" id="IPR009057">
    <property type="entry name" value="Homeodomain-like_sf"/>
</dbReference>
<evidence type="ECO:0000256" key="4">
    <source>
        <dbReference type="PROSITE-ProRule" id="PRU00335"/>
    </source>
</evidence>
<dbReference type="PROSITE" id="PS01081">
    <property type="entry name" value="HTH_TETR_1"/>
    <property type="match status" value="1"/>
</dbReference>
<evidence type="ECO:0000259" key="6">
    <source>
        <dbReference type="PROSITE" id="PS50977"/>
    </source>
</evidence>
<feature type="domain" description="HTH tetR-type" evidence="6">
    <location>
        <begin position="24"/>
        <end position="84"/>
    </location>
</feature>
<feature type="region of interest" description="Disordered" evidence="5">
    <location>
        <begin position="157"/>
        <end position="194"/>
    </location>
</feature>
<feature type="region of interest" description="Disordered" evidence="5">
    <location>
        <begin position="1"/>
        <end position="22"/>
    </location>
</feature>
<dbReference type="PROSITE" id="PS50977">
    <property type="entry name" value="HTH_TETR_2"/>
    <property type="match status" value="1"/>
</dbReference>
<dbReference type="Pfam" id="PF00440">
    <property type="entry name" value="TetR_N"/>
    <property type="match status" value="1"/>
</dbReference>
<evidence type="ECO:0000256" key="2">
    <source>
        <dbReference type="ARBA" id="ARBA00023125"/>
    </source>
</evidence>
<evidence type="ECO:0000256" key="5">
    <source>
        <dbReference type="SAM" id="MobiDB-lite"/>
    </source>
</evidence>
<dbReference type="PRINTS" id="PR00455">
    <property type="entry name" value="HTHTETR"/>
</dbReference>
<keyword evidence="3" id="KW-0804">Transcription</keyword>
<protein>
    <submittedName>
        <fullName evidence="7">DNA-binding transcriptional regulator, AcrR family</fullName>
    </submittedName>
</protein>
<gene>
    <name evidence="7" type="ORF">Ga0074812_11672</name>
</gene>
<dbReference type="PANTHER" id="PTHR30055">
    <property type="entry name" value="HTH-TYPE TRANSCRIPTIONAL REGULATOR RUTR"/>
    <property type="match status" value="1"/>
</dbReference>